<dbReference type="STRING" id="229919.GCA_001050195_03627"/>
<evidence type="ECO:0000313" key="10">
    <source>
        <dbReference type="Proteomes" id="UP000264141"/>
    </source>
</evidence>
<evidence type="ECO:0000313" key="8">
    <source>
        <dbReference type="EMBL" id="HCE17462.1"/>
    </source>
</evidence>
<dbReference type="Pfam" id="PF01656">
    <property type="entry name" value="CbiA"/>
    <property type="match status" value="1"/>
</dbReference>
<feature type="coiled-coil region" evidence="3">
    <location>
        <begin position="145"/>
        <end position="209"/>
    </location>
</feature>
<dbReference type="InterPro" id="IPR050445">
    <property type="entry name" value="Bact_polysacc_biosynth/exp"/>
</dbReference>
<dbReference type="EMBL" id="DF967970">
    <property type="protein sequence ID" value="GAP08838.1"/>
    <property type="molecule type" value="Genomic_DNA"/>
</dbReference>
<dbReference type="Proteomes" id="UP000264141">
    <property type="component" value="Unassembled WGS sequence"/>
</dbReference>
<dbReference type="AlphaFoldDB" id="A0A0M8JPC7"/>
<dbReference type="SUPFAM" id="SSF52540">
    <property type="entry name" value="P-loop containing nucleoside triphosphate hydrolases"/>
    <property type="match status" value="1"/>
</dbReference>
<dbReference type="InterPro" id="IPR027417">
    <property type="entry name" value="P-loop_NTPase"/>
</dbReference>
<gene>
    <name evidence="6" type="ORF">ATHL_03697</name>
    <name evidence="7" type="ORF">ATHL_03748</name>
    <name evidence="8" type="ORF">DEQ80_06350</name>
</gene>
<evidence type="ECO:0000256" key="4">
    <source>
        <dbReference type="SAM" id="Phobius"/>
    </source>
</evidence>
<keyword evidence="4" id="KW-1133">Transmembrane helix</keyword>
<evidence type="ECO:0000256" key="1">
    <source>
        <dbReference type="ARBA" id="ARBA00022741"/>
    </source>
</evidence>
<protein>
    <submittedName>
        <fullName evidence="7">ATPase related with chromosome partitioning</fullName>
    </submittedName>
    <submittedName>
        <fullName evidence="6">Capsular exopolysaccharide family</fullName>
    </submittedName>
</protein>
<dbReference type="GO" id="GO:0005886">
    <property type="term" value="C:plasma membrane"/>
    <property type="evidence" value="ECO:0007669"/>
    <property type="project" value="TreeGrafter"/>
</dbReference>
<keyword evidence="4" id="KW-0812">Transmembrane</keyword>
<feature type="domain" description="CobQ/CobB/MinD/ParA nucleotide binding" evidence="5">
    <location>
        <begin position="327"/>
        <end position="494"/>
    </location>
</feature>
<feature type="transmembrane region" description="Helical" evidence="4">
    <location>
        <begin position="236"/>
        <end position="257"/>
    </location>
</feature>
<dbReference type="GO" id="GO:0004713">
    <property type="term" value="F:protein tyrosine kinase activity"/>
    <property type="evidence" value="ECO:0007669"/>
    <property type="project" value="TreeGrafter"/>
</dbReference>
<dbReference type="CDD" id="cd05387">
    <property type="entry name" value="BY-kinase"/>
    <property type="match status" value="1"/>
</dbReference>
<keyword evidence="1" id="KW-0547">Nucleotide-binding</keyword>
<keyword evidence="2" id="KW-0067">ATP-binding</keyword>
<evidence type="ECO:0000256" key="3">
    <source>
        <dbReference type="SAM" id="Coils"/>
    </source>
</evidence>
<dbReference type="PANTHER" id="PTHR32309:SF13">
    <property type="entry name" value="FERRIC ENTEROBACTIN TRANSPORT PROTEIN FEPE"/>
    <property type="match status" value="1"/>
</dbReference>
<dbReference type="RefSeq" id="WP_062196583.1">
    <property type="nucleotide sequence ID" value="NZ_DF967970.1"/>
</dbReference>
<proteinExistence type="predicted"/>
<dbReference type="NCBIfam" id="TIGR01007">
    <property type="entry name" value="eps_fam"/>
    <property type="match status" value="1"/>
</dbReference>
<keyword evidence="4" id="KW-0472">Membrane</keyword>
<evidence type="ECO:0000313" key="9">
    <source>
        <dbReference type="Proteomes" id="UP000253922"/>
    </source>
</evidence>
<reference evidence="6" key="1">
    <citation type="journal article" date="2015" name="Genome Announc.">
        <title>Draft Genome Sequences of Anaerolinea thermolimosa IMO-1, Bellilinea caldifistulae GOMI-1, Leptolinea tardivitalis YMTK-2, Levilinea saccharolytica KIBI-1, Longilinea arvoryzae KOME-1, Previously Described as Members of the Class Anaerolineae (Chloroflexi).</title>
        <authorList>
            <person name="Matsuura N."/>
            <person name="Tourlousse M.D."/>
            <person name="Ohashi A."/>
            <person name="Hugenholtz P."/>
            <person name="Sekiguchi Y."/>
        </authorList>
    </citation>
    <scope>NUCLEOTIDE SEQUENCE</scope>
    <source>
        <strain evidence="6">IMO-1</strain>
    </source>
</reference>
<accession>A0A0M8JPC7</accession>
<dbReference type="OrthoDB" id="9794577at2"/>
<dbReference type="EMBL" id="DF967970">
    <property type="protein sequence ID" value="GAP08788.1"/>
    <property type="molecule type" value="Genomic_DNA"/>
</dbReference>
<organism evidence="8 10">
    <name type="scientific">Anaerolinea thermolimosa</name>
    <dbReference type="NCBI Taxonomy" id="229919"/>
    <lineage>
        <taxon>Bacteria</taxon>
        <taxon>Bacillati</taxon>
        <taxon>Chloroflexota</taxon>
        <taxon>Anaerolineae</taxon>
        <taxon>Anaerolineales</taxon>
        <taxon>Anaerolineaceae</taxon>
        <taxon>Anaerolinea</taxon>
    </lineage>
</organism>
<dbReference type="GO" id="GO:0005524">
    <property type="term" value="F:ATP binding"/>
    <property type="evidence" value="ECO:0007669"/>
    <property type="project" value="UniProtKB-KW"/>
</dbReference>
<keyword evidence="3" id="KW-0175">Coiled coil</keyword>
<evidence type="ECO:0000313" key="6">
    <source>
        <dbReference type="EMBL" id="GAP08788.1"/>
    </source>
</evidence>
<evidence type="ECO:0000256" key="2">
    <source>
        <dbReference type="ARBA" id="ARBA00022840"/>
    </source>
</evidence>
<dbReference type="Gene3D" id="3.40.50.300">
    <property type="entry name" value="P-loop containing nucleotide triphosphate hydrolases"/>
    <property type="match status" value="1"/>
</dbReference>
<sequence>MDIRPYLAPIFKWWWLLLAAAALATGTAYFILRDQPAVYTARTTLMIGRTLLEANPSSNDFWLNQQLSSLYSDMAYREPVQEGVKKALGMTWLPKYVVKTFGNGQFIEIDVIDTSPERAMHVASELANQLILVSPGSKEVNSNNEAFIQEQLQKLQEQIVATEKELVARQDSLGGLTSAHEIEQAKAELRTLEDKLSLLRTNYANLLSSSKENITNILQVIEPASLPVRPTGPNRYLIIALCGMAGLVLGAGCAYLLEYLDEAIQNPEELARLIDAPIVGYISDLGRKANASLYVARHPRSLMAEAFRTLRANIELQNLDNGPLALLITSPDTGDGKTSVAANLAVSFSQGGKRVILVDGDLRKPSLHEFFDISDRRGLTDVLQGKLSVEKALRTWDGGGLRLITVGDEAVLPDLLLTAEKVENLLCELKPLADIILIDSSPFLVSDAMIFAAKVDGVITVIRPGYTSREMARVMKERIAMAGGKIIGVVLNRIPLKRIGYYGGYRYYLPYGYYEKKKKREEDEDKKVPKKSELTFSGK</sequence>
<dbReference type="InterPro" id="IPR005702">
    <property type="entry name" value="Wzc-like_C"/>
</dbReference>
<dbReference type="EMBL" id="DPBP01000026">
    <property type="protein sequence ID" value="HCE17462.1"/>
    <property type="molecule type" value="Genomic_DNA"/>
</dbReference>
<evidence type="ECO:0000259" key="5">
    <source>
        <dbReference type="Pfam" id="PF01656"/>
    </source>
</evidence>
<dbReference type="PANTHER" id="PTHR32309">
    <property type="entry name" value="TYROSINE-PROTEIN KINASE"/>
    <property type="match status" value="1"/>
</dbReference>
<dbReference type="Proteomes" id="UP000253922">
    <property type="component" value="Unassembled WGS sequence"/>
</dbReference>
<reference evidence="8 10" key="3">
    <citation type="journal article" date="2018" name="Nat. Biotechnol.">
        <title>A standardized bacterial taxonomy based on genome phylogeny substantially revises the tree of life.</title>
        <authorList>
            <person name="Parks D.H."/>
            <person name="Chuvochina M."/>
            <person name="Waite D.W."/>
            <person name="Rinke C."/>
            <person name="Skarshewski A."/>
            <person name="Chaumeil P.A."/>
            <person name="Hugenholtz P."/>
        </authorList>
    </citation>
    <scope>NUCLEOTIDE SEQUENCE [LARGE SCALE GENOMIC DNA]</scope>
    <source>
        <strain evidence="8">UBA8781</strain>
    </source>
</reference>
<feature type="transmembrane region" description="Helical" evidence="4">
    <location>
        <begin position="13"/>
        <end position="32"/>
    </location>
</feature>
<name>A0A0M8JPC7_9CHLR</name>
<reference evidence="9" key="2">
    <citation type="submission" date="2015-07" db="EMBL/GenBank/DDBJ databases">
        <title>Draft Genome Sequences of Anaerolinea thermolimosa IMO-1, Bellilinea caldifistulae GOMI-1, Leptolinea tardivitalis YMTK-2, Levilinea saccharolytica KIBI-1,Longilinea arvoryzae KOME-1, Previously Described as Members of the Anaerolineaceae (Chloroflexi).</title>
        <authorList>
            <person name="Sekiguchi Y."/>
            <person name="Ohashi A."/>
            <person name="Matsuura N."/>
            <person name="Tourlousse M.D."/>
        </authorList>
    </citation>
    <scope>NUCLEOTIDE SEQUENCE [LARGE SCALE GENOMIC DNA]</scope>
    <source>
        <strain evidence="9">IMO-1</strain>
    </source>
</reference>
<keyword evidence="9" id="KW-1185">Reference proteome</keyword>
<evidence type="ECO:0000313" key="7">
    <source>
        <dbReference type="EMBL" id="GAP08838.1"/>
    </source>
</evidence>
<dbReference type="InterPro" id="IPR002586">
    <property type="entry name" value="CobQ/CobB/MinD/ParA_Nub-bd_dom"/>
</dbReference>